<dbReference type="SUPFAM" id="SSF52743">
    <property type="entry name" value="Subtilisin-like"/>
    <property type="match status" value="1"/>
</dbReference>
<dbReference type="InterPro" id="IPR036852">
    <property type="entry name" value="Peptidase_S8/S53_dom_sf"/>
</dbReference>
<keyword evidence="4" id="KW-1185">Reference proteome</keyword>
<dbReference type="GO" id="GO:0006508">
    <property type="term" value="P:proteolysis"/>
    <property type="evidence" value="ECO:0007669"/>
    <property type="project" value="InterPro"/>
</dbReference>
<dbReference type="AlphaFoldDB" id="A0A6A2WEZ3"/>
<evidence type="ECO:0000313" key="4">
    <source>
        <dbReference type="Proteomes" id="UP000436088"/>
    </source>
</evidence>
<protein>
    <submittedName>
        <fullName evidence="3">Uncharacterized protein</fullName>
    </submittedName>
</protein>
<dbReference type="PANTHER" id="PTHR10795">
    <property type="entry name" value="PROPROTEIN CONVERTASE SUBTILISIN/KEXIN"/>
    <property type="match status" value="1"/>
</dbReference>
<accession>A0A6A2WEZ3</accession>
<sequence length="261" mass="29753">MRLTHSSGLWNASSYGEGVIIGVIDSGVWPESEVSTKKECHRFVRGGRASARIVQLILFLAIETHWCASVCQRIRLLVNETRQNDSPRLRWTWNTHHQQPQRYRRGLPSFALLGIMEHLIHNAAPRITTVGLGHWIEVSRQQWTIGNNQAFEGIYQFPNRVLVRYTLYLQKPGSYPFSLDATAYTIENNGTTLKIQVSKLPGTPLDYEAGHINPTKPWIPDSSMTYWQGYVDFLCGLGYNDTEMKAILRQSHGTAVKRELT</sequence>
<keyword evidence="2" id="KW-0732">Signal</keyword>
<evidence type="ECO:0000313" key="3">
    <source>
        <dbReference type="EMBL" id="KAE8657083.1"/>
    </source>
</evidence>
<proteinExistence type="inferred from homology"/>
<organism evidence="3 4">
    <name type="scientific">Hibiscus syriacus</name>
    <name type="common">Rose of Sharon</name>
    <dbReference type="NCBI Taxonomy" id="106335"/>
    <lineage>
        <taxon>Eukaryota</taxon>
        <taxon>Viridiplantae</taxon>
        <taxon>Streptophyta</taxon>
        <taxon>Embryophyta</taxon>
        <taxon>Tracheophyta</taxon>
        <taxon>Spermatophyta</taxon>
        <taxon>Magnoliopsida</taxon>
        <taxon>eudicotyledons</taxon>
        <taxon>Gunneridae</taxon>
        <taxon>Pentapetalae</taxon>
        <taxon>rosids</taxon>
        <taxon>malvids</taxon>
        <taxon>Malvales</taxon>
        <taxon>Malvaceae</taxon>
        <taxon>Malvoideae</taxon>
        <taxon>Hibiscus</taxon>
    </lineage>
</organism>
<comment type="caution">
    <text evidence="3">The sequence shown here is derived from an EMBL/GenBank/DDBJ whole genome shotgun (WGS) entry which is preliminary data.</text>
</comment>
<name>A0A6A2WEZ3_HIBSY</name>
<gene>
    <name evidence="3" type="ORF">F3Y22_tig00116997pilonHSYRG00970</name>
</gene>
<comment type="similarity">
    <text evidence="1">Belongs to the peptidase S8 family.</text>
</comment>
<dbReference type="InterPro" id="IPR045051">
    <property type="entry name" value="SBT"/>
</dbReference>
<dbReference type="GO" id="GO:0004252">
    <property type="term" value="F:serine-type endopeptidase activity"/>
    <property type="evidence" value="ECO:0007669"/>
    <property type="project" value="InterPro"/>
</dbReference>
<evidence type="ECO:0000256" key="1">
    <source>
        <dbReference type="ARBA" id="ARBA00011073"/>
    </source>
</evidence>
<reference evidence="3" key="1">
    <citation type="submission" date="2019-09" db="EMBL/GenBank/DDBJ databases">
        <title>Draft genome information of white flower Hibiscus syriacus.</title>
        <authorList>
            <person name="Kim Y.-M."/>
        </authorList>
    </citation>
    <scope>NUCLEOTIDE SEQUENCE [LARGE SCALE GENOMIC DNA]</scope>
    <source>
        <strain evidence="3">YM2019G1</strain>
    </source>
</reference>
<evidence type="ECO:0000256" key="2">
    <source>
        <dbReference type="ARBA" id="ARBA00022729"/>
    </source>
</evidence>
<dbReference type="Proteomes" id="UP000436088">
    <property type="component" value="Unassembled WGS sequence"/>
</dbReference>
<dbReference type="EMBL" id="VEPZ02001762">
    <property type="protein sequence ID" value="KAE8657083.1"/>
    <property type="molecule type" value="Genomic_DNA"/>
</dbReference>